<dbReference type="Pfam" id="PF07690">
    <property type="entry name" value="MFS_1"/>
    <property type="match status" value="1"/>
</dbReference>
<keyword evidence="4 7" id="KW-0812">Transmembrane</keyword>
<dbReference type="InterPro" id="IPR020846">
    <property type="entry name" value="MFS_dom"/>
</dbReference>
<keyword evidence="3" id="KW-1003">Cell membrane</keyword>
<feature type="transmembrane region" description="Helical" evidence="7">
    <location>
        <begin position="161"/>
        <end position="181"/>
    </location>
</feature>
<feature type="transmembrane region" description="Helical" evidence="7">
    <location>
        <begin position="331"/>
        <end position="352"/>
    </location>
</feature>
<evidence type="ECO:0000313" key="11">
    <source>
        <dbReference type="Proteomes" id="UP000238281"/>
    </source>
</evidence>
<organism evidence="9 12">
    <name type="scientific">Aliarcobacter cryaerophilus</name>
    <dbReference type="NCBI Taxonomy" id="28198"/>
    <lineage>
        <taxon>Bacteria</taxon>
        <taxon>Pseudomonadati</taxon>
        <taxon>Campylobacterota</taxon>
        <taxon>Epsilonproteobacteria</taxon>
        <taxon>Campylobacterales</taxon>
        <taxon>Arcobacteraceae</taxon>
        <taxon>Aliarcobacter</taxon>
    </lineage>
</organism>
<feature type="transmembrane region" description="Helical" evidence="7">
    <location>
        <begin position="76"/>
        <end position="95"/>
    </location>
</feature>
<comment type="subcellular location">
    <subcellularLocation>
        <location evidence="1">Cell membrane</location>
        <topology evidence="1">Multi-pass membrane protein</topology>
    </subcellularLocation>
</comment>
<keyword evidence="6 7" id="KW-0472">Membrane</keyword>
<dbReference type="InterPro" id="IPR036259">
    <property type="entry name" value="MFS_trans_sf"/>
</dbReference>
<feature type="transmembrane region" description="Helical" evidence="7">
    <location>
        <begin position="44"/>
        <end position="64"/>
    </location>
</feature>
<proteinExistence type="predicted"/>
<feature type="transmembrane region" description="Helical" evidence="7">
    <location>
        <begin position="202"/>
        <end position="224"/>
    </location>
</feature>
<dbReference type="Proteomes" id="UP000239065">
    <property type="component" value="Unassembled WGS sequence"/>
</dbReference>
<gene>
    <name evidence="9" type="ORF">CJ669_05885</name>
    <name evidence="10" type="ORF">CJ673_08325</name>
</gene>
<dbReference type="InterPro" id="IPR047200">
    <property type="entry name" value="MFS_YcaD-like"/>
</dbReference>
<sequence length="407" mass="45338">MKNLKTYILPISSLFLSITFLAIGYGIMITYIGVYLKQAGASSFSIGLINSAFFLGAIASSIFSQKIISTIGHIRSFASFAALMVIAFLLHSVYLNEFFWGFLRLISGFSFYALLIIVESWLNEKSSNSQRGQILAIYTIIFYLSTALGQLFLTIPKDSEFFVFTVGSVLVLFSLITIAMTKIKEPILKPFEQYSFPKLYSIVPLALTGSFIGGFFVGSFFTMLPLTILHKFDSTTILSIFMSLTLIGGLVSQWPIGKLSDKYGRRKLIAFCGFFIAFVSLLFIIVPELNSYYYILALLLGVTIFAIYPLSLARANDVLDENKDMVEISRALLFAYGAGSFIAPIILGIIFTFLNYEAIFFIYLTIGFFLGLYSLSRKRVADDDMSVFVNFPVTSGPVAAQLDPRHD</sequence>
<evidence type="ECO:0000256" key="4">
    <source>
        <dbReference type="ARBA" id="ARBA00022692"/>
    </source>
</evidence>
<evidence type="ECO:0000256" key="3">
    <source>
        <dbReference type="ARBA" id="ARBA00022475"/>
    </source>
</evidence>
<feature type="transmembrane region" description="Helical" evidence="7">
    <location>
        <begin position="101"/>
        <end position="122"/>
    </location>
</feature>
<evidence type="ECO:0000313" key="12">
    <source>
        <dbReference type="Proteomes" id="UP000239065"/>
    </source>
</evidence>
<dbReference type="PANTHER" id="PTHR23521:SF2">
    <property type="entry name" value="TRANSPORTER MFS SUPERFAMILY"/>
    <property type="match status" value="1"/>
</dbReference>
<dbReference type="PROSITE" id="PS00216">
    <property type="entry name" value="SUGAR_TRANSPORT_1"/>
    <property type="match status" value="1"/>
</dbReference>
<dbReference type="PROSITE" id="PS50850">
    <property type="entry name" value="MFS"/>
    <property type="match status" value="1"/>
</dbReference>
<dbReference type="AlphaFoldDB" id="A0A2S9SN08"/>
<evidence type="ECO:0000256" key="7">
    <source>
        <dbReference type="SAM" id="Phobius"/>
    </source>
</evidence>
<protein>
    <submittedName>
        <fullName evidence="9">MFS transporter</fullName>
    </submittedName>
</protein>
<dbReference type="EMBL" id="NXGJ01000005">
    <property type="protein sequence ID" value="PRM87966.1"/>
    <property type="molecule type" value="Genomic_DNA"/>
</dbReference>
<keyword evidence="2" id="KW-0813">Transport</keyword>
<dbReference type="PANTHER" id="PTHR23521">
    <property type="entry name" value="TRANSPORTER MFS SUPERFAMILY"/>
    <property type="match status" value="1"/>
</dbReference>
<dbReference type="GO" id="GO:0022857">
    <property type="term" value="F:transmembrane transporter activity"/>
    <property type="evidence" value="ECO:0007669"/>
    <property type="project" value="InterPro"/>
</dbReference>
<reference evidence="11 12" key="1">
    <citation type="submission" date="2017-09" db="EMBL/GenBank/DDBJ databases">
        <title>Reassesment of A. cryaerophilus.</title>
        <authorList>
            <person name="Perez-Cataluna A."/>
            <person name="Collado L."/>
            <person name="Salgado O."/>
            <person name="Lefinanco V."/>
            <person name="Figueras M.J."/>
        </authorList>
    </citation>
    <scope>NUCLEOTIDE SEQUENCE [LARGE SCALE GENOMIC DNA]</scope>
    <source>
        <strain evidence="10 11">LMG 10210</strain>
        <strain evidence="9 12">LMG 9861</strain>
    </source>
</reference>
<evidence type="ECO:0000259" key="8">
    <source>
        <dbReference type="PROSITE" id="PS50850"/>
    </source>
</evidence>
<dbReference type="Proteomes" id="UP000238281">
    <property type="component" value="Unassembled WGS sequence"/>
</dbReference>
<feature type="transmembrane region" description="Helical" evidence="7">
    <location>
        <begin position="134"/>
        <end position="155"/>
    </location>
</feature>
<dbReference type="RefSeq" id="WP_105909131.1">
    <property type="nucleotide sequence ID" value="NZ_NXGE01000005.1"/>
</dbReference>
<evidence type="ECO:0000256" key="5">
    <source>
        <dbReference type="ARBA" id="ARBA00022989"/>
    </source>
</evidence>
<evidence type="ECO:0000313" key="9">
    <source>
        <dbReference type="EMBL" id="PRM87966.1"/>
    </source>
</evidence>
<dbReference type="Gene3D" id="1.20.1250.20">
    <property type="entry name" value="MFS general substrate transporter like domains"/>
    <property type="match status" value="2"/>
</dbReference>
<name>A0A2S9SN08_9BACT</name>
<accession>A0A2S9SN08</accession>
<evidence type="ECO:0000256" key="1">
    <source>
        <dbReference type="ARBA" id="ARBA00004651"/>
    </source>
</evidence>
<evidence type="ECO:0000256" key="6">
    <source>
        <dbReference type="ARBA" id="ARBA00023136"/>
    </source>
</evidence>
<dbReference type="InterPro" id="IPR005829">
    <property type="entry name" value="Sugar_transporter_CS"/>
</dbReference>
<evidence type="ECO:0000256" key="2">
    <source>
        <dbReference type="ARBA" id="ARBA00022448"/>
    </source>
</evidence>
<keyword evidence="5 7" id="KW-1133">Transmembrane helix</keyword>
<evidence type="ECO:0000313" key="10">
    <source>
        <dbReference type="EMBL" id="PRM93962.1"/>
    </source>
</evidence>
<feature type="transmembrane region" description="Helical" evidence="7">
    <location>
        <begin position="268"/>
        <end position="286"/>
    </location>
</feature>
<dbReference type="CDD" id="cd17477">
    <property type="entry name" value="MFS_YcaD_like"/>
    <property type="match status" value="1"/>
</dbReference>
<feature type="domain" description="Major facilitator superfamily (MFS) profile" evidence="8">
    <location>
        <begin position="202"/>
        <end position="407"/>
    </location>
</feature>
<feature type="transmembrane region" description="Helical" evidence="7">
    <location>
        <begin position="236"/>
        <end position="256"/>
    </location>
</feature>
<dbReference type="InterPro" id="IPR011701">
    <property type="entry name" value="MFS"/>
</dbReference>
<dbReference type="EMBL" id="NXGE01000005">
    <property type="protein sequence ID" value="PRM93962.1"/>
    <property type="molecule type" value="Genomic_DNA"/>
</dbReference>
<feature type="transmembrane region" description="Helical" evidence="7">
    <location>
        <begin position="358"/>
        <end position="375"/>
    </location>
</feature>
<dbReference type="SUPFAM" id="SSF103473">
    <property type="entry name" value="MFS general substrate transporter"/>
    <property type="match status" value="1"/>
</dbReference>
<feature type="transmembrane region" description="Helical" evidence="7">
    <location>
        <begin position="292"/>
        <end position="310"/>
    </location>
</feature>
<feature type="transmembrane region" description="Helical" evidence="7">
    <location>
        <begin position="7"/>
        <end position="32"/>
    </location>
</feature>
<comment type="caution">
    <text evidence="9">The sequence shown here is derived from an EMBL/GenBank/DDBJ whole genome shotgun (WGS) entry which is preliminary data.</text>
</comment>
<dbReference type="GO" id="GO:0005886">
    <property type="term" value="C:plasma membrane"/>
    <property type="evidence" value="ECO:0007669"/>
    <property type="project" value="UniProtKB-SubCell"/>
</dbReference>